<proteinExistence type="predicted"/>
<gene>
    <name evidence="1" type="ORF">ADL12_43105</name>
</gene>
<comment type="caution">
    <text evidence="1">The sequence shown here is derived from an EMBL/GenBank/DDBJ whole genome shotgun (WGS) entry which is preliminary data.</text>
</comment>
<reference evidence="2" key="1">
    <citation type="submission" date="2015-10" db="EMBL/GenBank/DDBJ databases">
        <authorList>
            <person name="Ju K.-S."/>
            <person name="Doroghazi J.R."/>
            <person name="Metcalf W.W."/>
        </authorList>
    </citation>
    <scope>NUCLEOTIDE SEQUENCE [LARGE SCALE GENOMIC DNA]</scope>
    <source>
        <strain evidence="2">NRRL 3151</strain>
    </source>
</reference>
<organism evidence="1 2">
    <name type="scientific">Streptomyces regalis</name>
    <dbReference type="NCBI Taxonomy" id="68262"/>
    <lineage>
        <taxon>Bacteria</taxon>
        <taxon>Bacillati</taxon>
        <taxon>Actinomycetota</taxon>
        <taxon>Actinomycetes</taxon>
        <taxon>Kitasatosporales</taxon>
        <taxon>Streptomycetaceae</taxon>
        <taxon>Streptomyces</taxon>
    </lineage>
</organism>
<keyword evidence="2" id="KW-1185">Reference proteome</keyword>
<protein>
    <submittedName>
        <fullName evidence="1">Uncharacterized protein</fullName>
    </submittedName>
</protein>
<sequence>MMIDADGWCWPIPGQDLDEFVSEFVAARPPLTESEIAGLRRIFRTMGDPPAPSLDTEAAS</sequence>
<dbReference type="AlphaFoldDB" id="A0A124G7B5"/>
<dbReference type="Proteomes" id="UP000053923">
    <property type="component" value="Unassembled WGS sequence"/>
</dbReference>
<dbReference type="EMBL" id="LLZG01000399">
    <property type="protein sequence ID" value="KUL22212.1"/>
    <property type="molecule type" value="Genomic_DNA"/>
</dbReference>
<evidence type="ECO:0000313" key="2">
    <source>
        <dbReference type="Proteomes" id="UP000053923"/>
    </source>
</evidence>
<dbReference type="OrthoDB" id="9957463at2"/>
<evidence type="ECO:0000313" key="1">
    <source>
        <dbReference type="EMBL" id="KUL22212.1"/>
    </source>
</evidence>
<dbReference type="RefSeq" id="WP_062713747.1">
    <property type="nucleotide sequence ID" value="NZ_LLZG01000399.1"/>
</dbReference>
<accession>A0A124G7B5</accession>
<name>A0A124G7B5_9ACTN</name>